<dbReference type="InterPro" id="IPR000792">
    <property type="entry name" value="Tscrpt_reg_LuxR_C"/>
</dbReference>
<name>A0A1I5R6E5_9ACTN</name>
<dbReference type="InterPro" id="IPR016032">
    <property type="entry name" value="Sig_transdc_resp-reg_C-effctor"/>
</dbReference>
<dbReference type="Pfam" id="PF00196">
    <property type="entry name" value="GerE"/>
    <property type="match status" value="1"/>
</dbReference>
<evidence type="ECO:0000259" key="3">
    <source>
        <dbReference type="PROSITE" id="PS50043"/>
    </source>
</evidence>
<protein>
    <submittedName>
        <fullName evidence="4">Regulatory protein, luxR family</fullName>
    </submittedName>
</protein>
<feature type="domain" description="HTH luxR-type" evidence="3">
    <location>
        <begin position="813"/>
        <end position="878"/>
    </location>
</feature>
<dbReference type="OrthoDB" id="3197423at2"/>
<dbReference type="Proteomes" id="UP000198857">
    <property type="component" value="Unassembled WGS sequence"/>
</dbReference>
<evidence type="ECO:0000256" key="1">
    <source>
        <dbReference type="ARBA" id="ARBA00022741"/>
    </source>
</evidence>
<dbReference type="AlphaFoldDB" id="A0A1I5R6E5"/>
<dbReference type="PRINTS" id="PR00038">
    <property type="entry name" value="HTHLUXR"/>
</dbReference>
<dbReference type="GO" id="GO:0005737">
    <property type="term" value="C:cytoplasm"/>
    <property type="evidence" value="ECO:0007669"/>
    <property type="project" value="TreeGrafter"/>
</dbReference>
<accession>A0A1I5R6E5</accession>
<dbReference type="InterPro" id="IPR011990">
    <property type="entry name" value="TPR-like_helical_dom_sf"/>
</dbReference>
<gene>
    <name evidence="4" type="ORF">SAMN05660464_3507</name>
</gene>
<dbReference type="GO" id="GO:0006355">
    <property type="term" value="P:regulation of DNA-templated transcription"/>
    <property type="evidence" value="ECO:0007669"/>
    <property type="project" value="InterPro"/>
</dbReference>
<proteinExistence type="predicted"/>
<evidence type="ECO:0000256" key="2">
    <source>
        <dbReference type="ARBA" id="ARBA00022840"/>
    </source>
</evidence>
<dbReference type="InterPro" id="IPR027417">
    <property type="entry name" value="P-loop_NTPase"/>
</dbReference>
<dbReference type="STRING" id="1523247.SAMN05660464_3507"/>
<organism evidence="4 5">
    <name type="scientific">Geodermatophilus dictyosporus</name>
    <dbReference type="NCBI Taxonomy" id="1523247"/>
    <lineage>
        <taxon>Bacteria</taxon>
        <taxon>Bacillati</taxon>
        <taxon>Actinomycetota</taxon>
        <taxon>Actinomycetes</taxon>
        <taxon>Geodermatophilales</taxon>
        <taxon>Geodermatophilaceae</taxon>
        <taxon>Geodermatophilus</taxon>
    </lineage>
</organism>
<dbReference type="GO" id="GO:0005524">
    <property type="term" value="F:ATP binding"/>
    <property type="evidence" value="ECO:0007669"/>
    <property type="project" value="UniProtKB-KW"/>
</dbReference>
<reference evidence="5" key="1">
    <citation type="submission" date="2016-10" db="EMBL/GenBank/DDBJ databases">
        <authorList>
            <person name="Varghese N."/>
            <person name="Submissions S."/>
        </authorList>
    </citation>
    <scope>NUCLEOTIDE SEQUENCE [LARGE SCALE GENOMIC DNA]</scope>
    <source>
        <strain evidence="5">DSM 44208</strain>
    </source>
</reference>
<dbReference type="SUPFAM" id="SSF52540">
    <property type="entry name" value="P-loop containing nucleoside triphosphate hydrolases"/>
    <property type="match status" value="1"/>
</dbReference>
<evidence type="ECO:0000313" key="4">
    <source>
        <dbReference type="EMBL" id="SFP54073.1"/>
    </source>
</evidence>
<dbReference type="Gene3D" id="3.40.50.300">
    <property type="entry name" value="P-loop containing nucleotide triphosphate hydrolases"/>
    <property type="match status" value="1"/>
</dbReference>
<dbReference type="PROSITE" id="PS50043">
    <property type="entry name" value="HTH_LUXR_2"/>
    <property type="match status" value="1"/>
</dbReference>
<dbReference type="CDD" id="cd06170">
    <property type="entry name" value="LuxR_C_like"/>
    <property type="match status" value="1"/>
</dbReference>
<dbReference type="EMBL" id="FOWQ01000005">
    <property type="protein sequence ID" value="SFP54073.1"/>
    <property type="molecule type" value="Genomic_DNA"/>
</dbReference>
<keyword evidence="2" id="KW-0067">ATP-binding</keyword>
<sequence>MPPDTDAGPSTAPLVGRAEHLGRLVRTVTGPQPRSAVLCGEEGVGTTRLAREVLAAAGDVGWGQVWVAATSATATIPFGAVAHLLPAVPPADRGQVVHAVARSLTSDVDGRRSVVGVDEAHLLDDASAALVHHLAVTGTAVVVATVRAGAPVPAPVTALWKDGLADRVDVAPLAAEETALLAEELLGGPVDGLTQRRLWRLSRGNALYLGELVRSGLATGTLVRRDGVWCWAGPVAAVPRLVEVLAHRLGDQPADVRDLVDLVAFGEPVDLALLERAGVDAAAVEAAERAGLLRSEASATGIDVRLAHPLVATVARARSSVLHRTRVCRRLAQAADAGSDGIDALRTAVWHLDGGTAPEPAGLVAAARQALAVLDLPLAARLARAAVDGGGDTRAVALLATVLVHCGAGEEAEALLARLDGTAPPELAELRAWNLVLALGRPEDAERVLAEAAAGGPAAADCATVARARFHTLAGEVGEAGRLAADLAARPGTTDPVRLGALLTLCQVRGVEGRYGDAVGAGQEARELAGGLDGGAWSLARDEVRGGLVAAHVGAGRLDAAQPLVEEGREATTAAGWPSGAAMWTAWRGELALLHGRPDTALRSLREAVALATQQAHPYRDWVTRIAATSRAQAAAVLGRVEEAAAAVALAERLGRPWTGLLTARVTAAAAWVDAARGGVRAAVQTTLHAADHAAGHGQTGWELLLRHQAVRLGAADRVADRLGELGGRVDGALAPLLVAHARAVCENDGDALEEVARGLAGLGLGLLAAEAAAHAAGAHRAQGRTAGATRATATARVLAGRCEGARTPALAGLAEPSALTRRENEIARLAAAGLTNRRIAEELVISVRTVDNTLHQAYAKLGVHGRADLRPLFRPDLGGPGRRTE</sequence>
<dbReference type="InterPro" id="IPR036388">
    <property type="entry name" value="WH-like_DNA-bd_sf"/>
</dbReference>
<dbReference type="SMART" id="SM00421">
    <property type="entry name" value="HTH_LUXR"/>
    <property type="match status" value="1"/>
</dbReference>
<keyword evidence="5" id="KW-1185">Reference proteome</keyword>
<dbReference type="GO" id="GO:0003677">
    <property type="term" value="F:DNA binding"/>
    <property type="evidence" value="ECO:0007669"/>
    <property type="project" value="InterPro"/>
</dbReference>
<dbReference type="PANTHER" id="PTHR16305">
    <property type="entry name" value="TESTICULAR SOLUBLE ADENYLYL CYCLASE"/>
    <property type="match status" value="1"/>
</dbReference>
<keyword evidence="1" id="KW-0547">Nucleotide-binding</keyword>
<dbReference type="RefSeq" id="WP_091111788.1">
    <property type="nucleotide sequence ID" value="NZ_FOWQ01000005.1"/>
</dbReference>
<dbReference type="Gene3D" id="1.25.40.10">
    <property type="entry name" value="Tetratricopeptide repeat domain"/>
    <property type="match status" value="1"/>
</dbReference>
<dbReference type="GO" id="GO:0004016">
    <property type="term" value="F:adenylate cyclase activity"/>
    <property type="evidence" value="ECO:0007669"/>
    <property type="project" value="TreeGrafter"/>
</dbReference>
<dbReference type="Gene3D" id="1.10.10.10">
    <property type="entry name" value="Winged helix-like DNA-binding domain superfamily/Winged helix DNA-binding domain"/>
    <property type="match status" value="1"/>
</dbReference>
<dbReference type="PANTHER" id="PTHR16305:SF35">
    <property type="entry name" value="TRANSCRIPTIONAL ACTIVATOR DOMAIN"/>
    <property type="match status" value="1"/>
</dbReference>
<dbReference type="SUPFAM" id="SSF46894">
    <property type="entry name" value="C-terminal effector domain of the bipartite response regulators"/>
    <property type="match status" value="1"/>
</dbReference>
<evidence type="ECO:0000313" key="5">
    <source>
        <dbReference type="Proteomes" id="UP000198857"/>
    </source>
</evidence>